<accession>A0AAD9KW05</accession>
<name>A0AAD9KW05_RIDPI</name>
<dbReference type="AlphaFoldDB" id="A0AAD9KW05"/>
<proteinExistence type="predicted"/>
<sequence>MYFNTPQNDSAKSIKFTIRINLVSDISQILDFKSLIKNIMCHRPGYVPPGSSILTELGFLEPHNYSNAPSARQHKIDWLEERLSTRDIIYTGTPYSGSIT</sequence>
<evidence type="ECO:0000313" key="2">
    <source>
        <dbReference type="Proteomes" id="UP001209878"/>
    </source>
</evidence>
<reference evidence="1" key="1">
    <citation type="journal article" date="2023" name="Mol. Biol. Evol.">
        <title>Third-Generation Sequencing Reveals the Adaptive Role of the Epigenome in Three Deep-Sea Polychaetes.</title>
        <authorList>
            <person name="Perez M."/>
            <person name="Aroh O."/>
            <person name="Sun Y."/>
            <person name="Lan Y."/>
            <person name="Juniper S.K."/>
            <person name="Young C.R."/>
            <person name="Angers B."/>
            <person name="Qian P.Y."/>
        </authorList>
    </citation>
    <scope>NUCLEOTIDE SEQUENCE</scope>
    <source>
        <strain evidence="1">R07B-5</strain>
    </source>
</reference>
<gene>
    <name evidence="1" type="ORF">NP493_532g03046</name>
</gene>
<keyword evidence="2" id="KW-1185">Reference proteome</keyword>
<organism evidence="1 2">
    <name type="scientific">Ridgeia piscesae</name>
    <name type="common">Tubeworm</name>
    <dbReference type="NCBI Taxonomy" id="27915"/>
    <lineage>
        <taxon>Eukaryota</taxon>
        <taxon>Metazoa</taxon>
        <taxon>Spiralia</taxon>
        <taxon>Lophotrochozoa</taxon>
        <taxon>Annelida</taxon>
        <taxon>Polychaeta</taxon>
        <taxon>Sedentaria</taxon>
        <taxon>Canalipalpata</taxon>
        <taxon>Sabellida</taxon>
        <taxon>Siboglinidae</taxon>
        <taxon>Ridgeia</taxon>
    </lineage>
</organism>
<comment type="caution">
    <text evidence="1">The sequence shown here is derived from an EMBL/GenBank/DDBJ whole genome shotgun (WGS) entry which is preliminary data.</text>
</comment>
<evidence type="ECO:0000313" key="1">
    <source>
        <dbReference type="EMBL" id="KAK2178728.1"/>
    </source>
</evidence>
<dbReference type="EMBL" id="JAODUO010000531">
    <property type="protein sequence ID" value="KAK2178728.1"/>
    <property type="molecule type" value="Genomic_DNA"/>
</dbReference>
<protein>
    <submittedName>
        <fullName evidence="1">Uncharacterized protein</fullName>
    </submittedName>
</protein>
<dbReference type="Proteomes" id="UP001209878">
    <property type="component" value="Unassembled WGS sequence"/>
</dbReference>